<dbReference type="PROSITE" id="PS50089">
    <property type="entry name" value="ZF_RING_2"/>
    <property type="match status" value="1"/>
</dbReference>
<organism evidence="5 6">
    <name type="scientific">Pristionchus fissidentatus</name>
    <dbReference type="NCBI Taxonomy" id="1538716"/>
    <lineage>
        <taxon>Eukaryota</taxon>
        <taxon>Metazoa</taxon>
        <taxon>Ecdysozoa</taxon>
        <taxon>Nematoda</taxon>
        <taxon>Chromadorea</taxon>
        <taxon>Rhabditida</taxon>
        <taxon>Rhabditina</taxon>
        <taxon>Diplogasteromorpha</taxon>
        <taxon>Diplogasteroidea</taxon>
        <taxon>Neodiplogasteridae</taxon>
        <taxon>Pristionchus</taxon>
    </lineage>
</organism>
<evidence type="ECO:0000256" key="2">
    <source>
        <dbReference type="ARBA" id="ARBA00022833"/>
    </source>
</evidence>
<evidence type="ECO:0000313" key="5">
    <source>
        <dbReference type="EMBL" id="GMT30251.1"/>
    </source>
</evidence>
<protein>
    <recommendedName>
        <fullName evidence="4">RING-type domain-containing protein</fullName>
    </recommendedName>
</protein>
<evidence type="ECO:0000313" key="6">
    <source>
        <dbReference type="Proteomes" id="UP001432322"/>
    </source>
</evidence>
<dbReference type="GO" id="GO:0008270">
    <property type="term" value="F:zinc ion binding"/>
    <property type="evidence" value="ECO:0007669"/>
    <property type="project" value="UniProtKB-KW"/>
</dbReference>
<keyword evidence="6" id="KW-1185">Reference proteome</keyword>
<feature type="non-terminal residue" evidence="5">
    <location>
        <position position="1"/>
    </location>
</feature>
<dbReference type="InterPro" id="IPR001841">
    <property type="entry name" value="Znf_RING"/>
</dbReference>
<feature type="non-terminal residue" evidence="5">
    <location>
        <position position="150"/>
    </location>
</feature>
<keyword evidence="2" id="KW-0862">Zinc</keyword>
<keyword evidence="1 3" id="KW-0479">Metal-binding</keyword>
<dbReference type="InterPro" id="IPR013083">
    <property type="entry name" value="Znf_RING/FYVE/PHD"/>
</dbReference>
<proteinExistence type="predicted"/>
<reference evidence="5" key="1">
    <citation type="submission" date="2023-10" db="EMBL/GenBank/DDBJ databases">
        <title>Genome assembly of Pristionchus species.</title>
        <authorList>
            <person name="Yoshida K."/>
            <person name="Sommer R.J."/>
        </authorList>
    </citation>
    <scope>NUCLEOTIDE SEQUENCE</scope>
    <source>
        <strain evidence="5">RS5133</strain>
    </source>
</reference>
<feature type="domain" description="RING-type" evidence="4">
    <location>
        <begin position="10"/>
        <end position="60"/>
    </location>
</feature>
<sequence>RPEMKSLSKCESCMRNVSDPGRYKDPLATPSYILICGHVICDECRENNLNENGDILCRFCGYQTESTPMPSKREADSSPCFIKSGKFCIDHSRAHSLRCSCGKTICAECAKSSHATHFPYAELLEMTNELDEEAFQMKRQKSILYKEKDK</sequence>
<keyword evidence="1 3" id="KW-0863">Zinc-finger</keyword>
<evidence type="ECO:0000259" key="4">
    <source>
        <dbReference type="PROSITE" id="PS50089"/>
    </source>
</evidence>
<dbReference type="Gene3D" id="3.30.40.10">
    <property type="entry name" value="Zinc/RING finger domain, C3HC4 (zinc finger)"/>
    <property type="match status" value="1"/>
</dbReference>
<dbReference type="AlphaFoldDB" id="A0AAV5WEA4"/>
<dbReference type="Proteomes" id="UP001432322">
    <property type="component" value="Unassembled WGS sequence"/>
</dbReference>
<evidence type="ECO:0000256" key="3">
    <source>
        <dbReference type="PROSITE-ProRule" id="PRU00175"/>
    </source>
</evidence>
<comment type="caution">
    <text evidence="5">The sequence shown here is derived from an EMBL/GenBank/DDBJ whole genome shotgun (WGS) entry which is preliminary data.</text>
</comment>
<evidence type="ECO:0000256" key="1">
    <source>
        <dbReference type="ARBA" id="ARBA00022771"/>
    </source>
</evidence>
<name>A0AAV5WEA4_9BILA</name>
<accession>A0AAV5WEA4</accession>
<gene>
    <name evidence="5" type="ORF">PFISCL1PPCAC_21548</name>
</gene>
<dbReference type="EMBL" id="BTSY01000005">
    <property type="protein sequence ID" value="GMT30251.1"/>
    <property type="molecule type" value="Genomic_DNA"/>
</dbReference>